<accession>A0AAW1IAI6</accession>
<proteinExistence type="predicted"/>
<keyword evidence="3" id="KW-1185">Reference proteome</keyword>
<organism evidence="2 3">
    <name type="scientific">Popillia japonica</name>
    <name type="common">Japanese beetle</name>
    <dbReference type="NCBI Taxonomy" id="7064"/>
    <lineage>
        <taxon>Eukaryota</taxon>
        <taxon>Metazoa</taxon>
        <taxon>Ecdysozoa</taxon>
        <taxon>Arthropoda</taxon>
        <taxon>Hexapoda</taxon>
        <taxon>Insecta</taxon>
        <taxon>Pterygota</taxon>
        <taxon>Neoptera</taxon>
        <taxon>Endopterygota</taxon>
        <taxon>Coleoptera</taxon>
        <taxon>Polyphaga</taxon>
        <taxon>Scarabaeiformia</taxon>
        <taxon>Scarabaeidae</taxon>
        <taxon>Rutelinae</taxon>
        <taxon>Popillia</taxon>
    </lineage>
</organism>
<gene>
    <name evidence="2" type="ORF">QE152_g37370</name>
</gene>
<dbReference type="Proteomes" id="UP001458880">
    <property type="component" value="Unassembled WGS sequence"/>
</dbReference>
<feature type="transmembrane region" description="Helical" evidence="1">
    <location>
        <begin position="32"/>
        <end position="51"/>
    </location>
</feature>
<feature type="transmembrane region" description="Helical" evidence="1">
    <location>
        <begin position="6"/>
        <end position="25"/>
    </location>
</feature>
<sequence>MHDFELVTFSNFAIYVVGLPVSVINNRLSSSLYFGCGSYLFCVPCLIFYYFSFSWLIPSIFINSSFKSCSVIDYYLNYYGSASEEKASERSVSQ</sequence>
<keyword evidence="1" id="KW-0812">Transmembrane</keyword>
<evidence type="ECO:0000256" key="1">
    <source>
        <dbReference type="SAM" id="Phobius"/>
    </source>
</evidence>
<keyword evidence="1" id="KW-0472">Membrane</keyword>
<reference evidence="2 3" key="1">
    <citation type="journal article" date="2024" name="BMC Genomics">
        <title>De novo assembly and annotation of Popillia japonica's genome with initial clues to its potential as an invasive pest.</title>
        <authorList>
            <person name="Cucini C."/>
            <person name="Boschi S."/>
            <person name="Funari R."/>
            <person name="Cardaioli E."/>
            <person name="Iannotti N."/>
            <person name="Marturano G."/>
            <person name="Paoli F."/>
            <person name="Bruttini M."/>
            <person name="Carapelli A."/>
            <person name="Frati F."/>
            <person name="Nardi F."/>
        </authorList>
    </citation>
    <scope>NUCLEOTIDE SEQUENCE [LARGE SCALE GENOMIC DNA]</scope>
    <source>
        <strain evidence="2">DMR45628</strain>
    </source>
</reference>
<evidence type="ECO:0000313" key="2">
    <source>
        <dbReference type="EMBL" id="KAK9686220.1"/>
    </source>
</evidence>
<evidence type="ECO:0000313" key="3">
    <source>
        <dbReference type="Proteomes" id="UP001458880"/>
    </source>
</evidence>
<protein>
    <submittedName>
        <fullName evidence="2">Uncharacterized protein</fullName>
    </submittedName>
</protein>
<dbReference type="AlphaFoldDB" id="A0AAW1IAI6"/>
<comment type="caution">
    <text evidence="2">The sequence shown here is derived from an EMBL/GenBank/DDBJ whole genome shotgun (WGS) entry which is preliminary data.</text>
</comment>
<keyword evidence="1" id="KW-1133">Transmembrane helix</keyword>
<name>A0AAW1IAI6_POPJA</name>
<dbReference type="EMBL" id="JASPKY010000723">
    <property type="protein sequence ID" value="KAK9686220.1"/>
    <property type="molecule type" value="Genomic_DNA"/>
</dbReference>